<protein>
    <submittedName>
        <fullName evidence="6">Ankyrin-3-like isoform X3</fullName>
    </submittedName>
</protein>
<dbReference type="SUPFAM" id="SSF48403">
    <property type="entry name" value="Ankyrin repeat"/>
    <property type="match status" value="2"/>
</dbReference>
<dbReference type="Gene3D" id="1.10.533.10">
    <property type="entry name" value="Death Domain, Fas"/>
    <property type="match status" value="1"/>
</dbReference>
<dbReference type="SMART" id="SM00248">
    <property type="entry name" value="ANK"/>
    <property type="match status" value="12"/>
</dbReference>
<proteinExistence type="predicted"/>
<dbReference type="InterPro" id="IPR011029">
    <property type="entry name" value="DEATH-like_dom_sf"/>
</dbReference>
<keyword evidence="1" id="KW-0677">Repeat</keyword>
<dbReference type="PANTHER" id="PTHR24201">
    <property type="entry name" value="ANK_REP_REGION DOMAIN-CONTAINING PROTEIN"/>
    <property type="match status" value="1"/>
</dbReference>
<dbReference type="GeneID" id="106167745"/>
<dbReference type="InterPro" id="IPR036770">
    <property type="entry name" value="Ankyrin_rpt-contain_sf"/>
</dbReference>
<dbReference type="Pfam" id="PF00531">
    <property type="entry name" value="Death"/>
    <property type="match status" value="1"/>
</dbReference>
<dbReference type="Pfam" id="PF00023">
    <property type="entry name" value="Ank"/>
    <property type="match status" value="4"/>
</dbReference>
<feature type="repeat" description="ANK" evidence="3">
    <location>
        <begin position="185"/>
        <end position="217"/>
    </location>
</feature>
<feature type="repeat" description="ANK" evidence="3">
    <location>
        <begin position="354"/>
        <end position="386"/>
    </location>
</feature>
<dbReference type="InterPro" id="IPR000488">
    <property type="entry name" value="Death_dom"/>
</dbReference>
<keyword evidence="2 3" id="KW-0040">ANK repeat</keyword>
<dbReference type="PRINTS" id="PR01415">
    <property type="entry name" value="ANKYRIN"/>
</dbReference>
<feature type="repeat" description="ANK" evidence="3">
    <location>
        <begin position="86"/>
        <end position="118"/>
    </location>
</feature>
<dbReference type="InterPro" id="IPR050776">
    <property type="entry name" value="Ank_Repeat/CDKN_Inhibitor"/>
</dbReference>
<evidence type="ECO:0000256" key="2">
    <source>
        <dbReference type="ARBA" id="ARBA00023043"/>
    </source>
</evidence>
<feature type="repeat" description="ANK" evidence="3">
    <location>
        <begin position="152"/>
        <end position="184"/>
    </location>
</feature>
<dbReference type="AlphaFoldDB" id="A0A1S3IVJ1"/>
<evidence type="ECO:0000256" key="3">
    <source>
        <dbReference type="PROSITE-ProRule" id="PRU00023"/>
    </source>
</evidence>
<dbReference type="CDD" id="cd01670">
    <property type="entry name" value="Death"/>
    <property type="match status" value="1"/>
</dbReference>
<feature type="repeat" description="ANK" evidence="3">
    <location>
        <begin position="253"/>
        <end position="285"/>
    </location>
</feature>
<sequence length="672" mass="74274">MSEEDLFQAAEDGDLQRLTNQLSDGTLNVNTTDLLGRSLLHLAVEQGATQRVQLLLQHGANPNIQGKRTGLFTRQWGVRCLILDEDGPAPLHLAAKQGATECVQLLLQHGANPNIQDKELQKPLHLAAERGAAQCVQLLLQHGANPNIQDKWGSTPIHFAAKQGATQCVQLLLQHGANPNIQDKWGSTPIHFAAKQGATQCVQLLLQHGANPNIQDKYEDGRTPLHFAAEQGATECVQLLLQHGADPIIQDDELQKPLHLAAQRGATQCVQLLLQHGANPNMQDKDEDGRTPLHLAAKHGDTQCVQLLLQHGADQNIQDKSGRTPPHMAVEQGATQCVQLLLQHGADHNIQDEEGWTPLHLAVKQGATECVQLLLQHEADPNIQDRFELTPLHYAAGQGATQCVQLLLQHGADPNIQSKSIGGHIWPMGTGRRTPLHWASERGATQCVQLLLQHGADPNIRDEREETPYTLAKKKGLTAIAEYLCRFNNPGVQDHLLKVAFLRLCDHIKLDDCRMLARDHLGIGDVEIDDIDMNHQRNAWEQRFQMLSLWRSKTSEASVKILIGFLRAAQLVKTAEIIEQHYVEELYKVYGMSAEEYQRLTAVDLPDICSFALGDMRPVKLEGYVSDNLKILYVKASGFGIQNGKEDGNGGNGKLEAVMKYHHFGDGIFKLV</sequence>
<dbReference type="RefSeq" id="XP_013402078.1">
    <property type="nucleotide sequence ID" value="XM_013546624.1"/>
</dbReference>
<reference evidence="6" key="1">
    <citation type="submission" date="2025-08" db="UniProtKB">
        <authorList>
            <consortium name="RefSeq"/>
        </authorList>
    </citation>
    <scope>IDENTIFICATION</scope>
    <source>
        <tissue evidence="6">Gonads</tissue>
    </source>
</reference>
<dbReference type="PANTHER" id="PTHR24201:SF15">
    <property type="entry name" value="ANKYRIN REPEAT DOMAIN-CONTAINING PROTEIN 66"/>
    <property type="match status" value="1"/>
</dbReference>
<feature type="repeat" description="ANK" evidence="3">
    <location>
        <begin position="321"/>
        <end position="353"/>
    </location>
</feature>
<feature type="repeat" description="ANK" evidence="3">
    <location>
        <begin position="288"/>
        <end position="320"/>
    </location>
</feature>
<feature type="repeat" description="ANK" evidence="3">
    <location>
        <begin position="220"/>
        <end position="252"/>
    </location>
</feature>
<dbReference type="PROSITE" id="PS50088">
    <property type="entry name" value="ANK_REPEAT"/>
    <property type="match status" value="12"/>
</dbReference>
<dbReference type="InterPro" id="IPR002110">
    <property type="entry name" value="Ankyrin_rpt"/>
</dbReference>
<evidence type="ECO:0000259" key="4">
    <source>
        <dbReference type="PROSITE" id="PS50017"/>
    </source>
</evidence>
<dbReference type="Gene3D" id="1.25.40.20">
    <property type="entry name" value="Ankyrin repeat-containing domain"/>
    <property type="match status" value="8"/>
</dbReference>
<dbReference type="GO" id="GO:0007165">
    <property type="term" value="P:signal transduction"/>
    <property type="evidence" value="ECO:0007669"/>
    <property type="project" value="InterPro"/>
</dbReference>
<feature type="repeat" description="ANK" evidence="3">
    <location>
        <begin position="387"/>
        <end position="419"/>
    </location>
</feature>
<dbReference type="PROSITE" id="PS50017">
    <property type="entry name" value="DEATH_DOMAIN"/>
    <property type="match status" value="1"/>
</dbReference>
<dbReference type="Proteomes" id="UP000085678">
    <property type="component" value="Unplaced"/>
</dbReference>
<keyword evidence="5" id="KW-1185">Reference proteome</keyword>
<evidence type="ECO:0000313" key="6">
    <source>
        <dbReference type="RefSeq" id="XP_013402078.1"/>
    </source>
</evidence>
<evidence type="ECO:0000313" key="5">
    <source>
        <dbReference type="Proteomes" id="UP000085678"/>
    </source>
</evidence>
<accession>A0A1S3IVJ1</accession>
<organism evidence="5 6">
    <name type="scientific">Lingula anatina</name>
    <name type="common">Brachiopod</name>
    <name type="synonym">Lingula unguis</name>
    <dbReference type="NCBI Taxonomy" id="7574"/>
    <lineage>
        <taxon>Eukaryota</taxon>
        <taxon>Metazoa</taxon>
        <taxon>Spiralia</taxon>
        <taxon>Lophotrochozoa</taxon>
        <taxon>Brachiopoda</taxon>
        <taxon>Linguliformea</taxon>
        <taxon>Lingulata</taxon>
        <taxon>Lingulida</taxon>
        <taxon>Linguloidea</taxon>
        <taxon>Lingulidae</taxon>
        <taxon>Lingula</taxon>
    </lineage>
</organism>
<dbReference type="Pfam" id="PF12796">
    <property type="entry name" value="Ank_2"/>
    <property type="match status" value="3"/>
</dbReference>
<dbReference type="PROSITE" id="PS50297">
    <property type="entry name" value="ANK_REP_REGION"/>
    <property type="match status" value="12"/>
</dbReference>
<feature type="repeat" description="ANK" evidence="3">
    <location>
        <begin position="35"/>
        <end position="67"/>
    </location>
</feature>
<evidence type="ECO:0000256" key="1">
    <source>
        <dbReference type="ARBA" id="ARBA00022737"/>
    </source>
</evidence>
<gene>
    <name evidence="6" type="primary">LOC106167745</name>
</gene>
<name>A0A1S3IVJ1_LINAN</name>
<dbReference type="SUPFAM" id="SSF47986">
    <property type="entry name" value="DEATH domain"/>
    <property type="match status" value="1"/>
</dbReference>
<feature type="repeat" description="ANK" evidence="3">
    <location>
        <begin position="119"/>
        <end position="151"/>
    </location>
</feature>
<feature type="repeat" description="ANK" evidence="3">
    <location>
        <begin position="431"/>
        <end position="463"/>
    </location>
</feature>
<feature type="domain" description="Death" evidence="4">
    <location>
        <begin position="521"/>
        <end position="582"/>
    </location>
</feature>
<dbReference type="OrthoDB" id="10252328at2759"/>